<feature type="transmembrane region" description="Helical" evidence="1">
    <location>
        <begin position="34"/>
        <end position="51"/>
    </location>
</feature>
<dbReference type="AlphaFoldDB" id="A0AAE1W8G1"/>
<keyword evidence="1" id="KW-0812">Transmembrane</keyword>
<dbReference type="Proteomes" id="UP001289374">
    <property type="component" value="Unassembled WGS sequence"/>
</dbReference>
<comment type="caution">
    <text evidence="3">The sequence shown here is derived from an EMBL/GenBank/DDBJ whole genome shotgun (WGS) entry which is preliminary data.</text>
</comment>
<organism evidence="3 4">
    <name type="scientific">Sesamum angolense</name>
    <dbReference type="NCBI Taxonomy" id="2727404"/>
    <lineage>
        <taxon>Eukaryota</taxon>
        <taxon>Viridiplantae</taxon>
        <taxon>Streptophyta</taxon>
        <taxon>Embryophyta</taxon>
        <taxon>Tracheophyta</taxon>
        <taxon>Spermatophyta</taxon>
        <taxon>Magnoliopsida</taxon>
        <taxon>eudicotyledons</taxon>
        <taxon>Gunneridae</taxon>
        <taxon>Pentapetalae</taxon>
        <taxon>asterids</taxon>
        <taxon>lamiids</taxon>
        <taxon>Lamiales</taxon>
        <taxon>Pedaliaceae</taxon>
        <taxon>Sesamum</taxon>
    </lineage>
</organism>
<sequence>MVRLIDIKCALCLRGTQVEGPNYFDNFSRVAKTVTVRVFIAIISTMPWLFLQLDVNDAFLHGHLEEEVYMEQPEGYAKA</sequence>
<reference evidence="3" key="2">
    <citation type="journal article" date="2024" name="Plant">
        <title>Genomic evolution and insights into agronomic trait innovations of Sesamum species.</title>
        <authorList>
            <person name="Miao H."/>
            <person name="Wang L."/>
            <person name="Qu L."/>
            <person name="Liu H."/>
            <person name="Sun Y."/>
            <person name="Le M."/>
            <person name="Wang Q."/>
            <person name="Wei S."/>
            <person name="Zheng Y."/>
            <person name="Lin W."/>
            <person name="Duan Y."/>
            <person name="Cao H."/>
            <person name="Xiong S."/>
            <person name="Wang X."/>
            <person name="Wei L."/>
            <person name="Li C."/>
            <person name="Ma Q."/>
            <person name="Ju M."/>
            <person name="Zhao R."/>
            <person name="Li G."/>
            <person name="Mu C."/>
            <person name="Tian Q."/>
            <person name="Mei H."/>
            <person name="Zhang T."/>
            <person name="Gao T."/>
            <person name="Zhang H."/>
        </authorList>
    </citation>
    <scope>NUCLEOTIDE SEQUENCE</scope>
    <source>
        <strain evidence="3">K16</strain>
    </source>
</reference>
<proteinExistence type="predicted"/>
<name>A0AAE1W8G1_9LAMI</name>
<evidence type="ECO:0000256" key="1">
    <source>
        <dbReference type="SAM" id="Phobius"/>
    </source>
</evidence>
<reference evidence="3" key="1">
    <citation type="submission" date="2020-06" db="EMBL/GenBank/DDBJ databases">
        <authorList>
            <person name="Li T."/>
            <person name="Hu X."/>
            <person name="Zhang T."/>
            <person name="Song X."/>
            <person name="Zhang H."/>
            <person name="Dai N."/>
            <person name="Sheng W."/>
            <person name="Hou X."/>
            <person name="Wei L."/>
        </authorList>
    </citation>
    <scope>NUCLEOTIDE SEQUENCE</scope>
    <source>
        <strain evidence="3">K16</strain>
        <tissue evidence="3">Leaf</tissue>
    </source>
</reference>
<protein>
    <submittedName>
        <fullName evidence="3">Retrovirus-related Pol polyprotein from transposon TNT 1-94</fullName>
    </submittedName>
</protein>
<evidence type="ECO:0000313" key="3">
    <source>
        <dbReference type="EMBL" id="KAK4388559.1"/>
    </source>
</evidence>
<keyword evidence="1" id="KW-0472">Membrane</keyword>
<dbReference type="EMBL" id="JACGWL010000014">
    <property type="protein sequence ID" value="KAK4388559.1"/>
    <property type="molecule type" value="Genomic_DNA"/>
</dbReference>
<accession>A0AAE1W8G1</accession>
<dbReference type="InterPro" id="IPR013103">
    <property type="entry name" value="RVT_2"/>
</dbReference>
<evidence type="ECO:0000313" key="4">
    <source>
        <dbReference type="Proteomes" id="UP001289374"/>
    </source>
</evidence>
<dbReference type="Pfam" id="PF07727">
    <property type="entry name" value="RVT_2"/>
    <property type="match status" value="1"/>
</dbReference>
<keyword evidence="1" id="KW-1133">Transmembrane helix</keyword>
<keyword evidence="4" id="KW-1185">Reference proteome</keyword>
<feature type="domain" description="Reverse transcriptase Ty1/copia-type" evidence="2">
    <location>
        <begin position="14"/>
        <end position="77"/>
    </location>
</feature>
<gene>
    <name evidence="3" type="ORF">Sango_2462500</name>
</gene>
<evidence type="ECO:0000259" key="2">
    <source>
        <dbReference type="Pfam" id="PF07727"/>
    </source>
</evidence>